<evidence type="ECO:0000256" key="7">
    <source>
        <dbReference type="ARBA" id="ARBA00023136"/>
    </source>
</evidence>
<dbReference type="PANTHER" id="PTHR43227:SF11">
    <property type="entry name" value="BLL4140 PROTEIN"/>
    <property type="match status" value="1"/>
</dbReference>
<dbReference type="Gene3D" id="1.10.3720.10">
    <property type="entry name" value="MetI-like"/>
    <property type="match status" value="1"/>
</dbReference>
<keyword evidence="5 8" id="KW-0812">Transmembrane</keyword>
<organism evidence="10 11">
    <name type="scientific">Flavimaribacter sediminis</name>
    <dbReference type="NCBI Taxonomy" id="2865987"/>
    <lineage>
        <taxon>Bacteria</taxon>
        <taxon>Pseudomonadati</taxon>
        <taxon>Pseudomonadota</taxon>
        <taxon>Alphaproteobacteria</taxon>
        <taxon>Hyphomicrobiales</taxon>
        <taxon>Rhizobiaceae</taxon>
        <taxon>Flavimaribacter</taxon>
    </lineage>
</organism>
<keyword evidence="7 8" id="KW-0472">Membrane</keyword>
<comment type="similarity">
    <text evidence="2 8">Belongs to the binding-protein-dependent transport system permease family.</text>
</comment>
<feature type="transmembrane region" description="Helical" evidence="8">
    <location>
        <begin position="158"/>
        <end position="181"/>
    </location>
</feature>
<keyword evidence="11" id="KW-1185">Reference proteome</keyword>
<dbReference type="CDD" id="cd06261">
    <property type="entry name" value="TM_PBP2"/>
    <property type="match status" value="1"/>
</dbReference>
<dbReference type="InterPro" id="IPR035906">
    <property type="entry name" value="MetI-like_sf"/>
</dbReference>
<evidence type="ECO:0000256" key="1">
    <source>
        <dbReference type="ARBA" id="ARBA00004651"/>
    </source>
</evidence>
<feature type="transmembrane region" description="Helical" evidence="8">
    <location>
        <begin position="75"/>
        <end position="96"/>
    </location>
</feature>
<evidence type="ECO:0000256" key="6">
    <source>
        <dbReference type="ARBA" id="ARBA00022989"/>
    </source>
</evidence>
<evidence type="ECO:0000256" key="3">
    <source>
        <dbReference type="ARBA" id="ARBA00022448"/>
    </source>
</evidence>
<keyword evidence="6 8" id="KW-1133">Transmembrane helix</keyword>
<dbReference type="GO" id="GO:0055085">
    <property type="term" value="P:transmembrane transport"/>
    <property type="evidence" value="ECO:0007669"/>
    <property type="project" value="InterPro"/>
</dbReference>
<dbReference type="AlphaFoldDB" id="A0AAE2ZMV6"/>
<name>A0AAE2ZMV6_9HYPH</name>
<dbReference type="PANTHER" id="PTHR43227">
    <property type="entry name" value="BLL4140 PROTEIN"/>
    <property type="match status" value="1"/>
</dbReference>
<dbReference type="PROSITE" id="PS50928">
    <property type="entry name" value="ABC_TM1"/>
    <property type="match status" value="1"/>
</dbReference>
<dbReference type="InterPro" id="IPR050809">
    <property type="entry name" value="UgpAE/MalFG_permease"/>
</dbReference>
<dbReference type="RefSeq" id="WP_220230531.1">
    <property type="nucleotide sequence ID" value="NZ_JAICBX010000004.1"/>
</dbReference>
<evidence type="ECO:0000313" key="10">
    <source>
        <dbReference type="EMBL" id="MBW8639829.1"/>
    </source>
</evidence>
<dbReference type="Proteomes" id="UP001196509">
    <property type="component" value="Unassembled WGS sequence"/>
</dbReference>
<evidence type="ECO:0000256" key="4">
    <source>
        <dbReference type="ARBA" id="ARBA00022475"/>
    </source>
</evidence>
<feature type="transmembrane region" description="Helical" evidence="8">
    <location>
        <begin position="12"/>
        <end position="41"/>
    </location>
</feature>
<gene>
    <name evidence="10" type="ORF">K1W69_21725</name>
</gene>
<feature type="transmembrane region" description="Helical" evidence="8">
    <location>
        <begin position="217"/>
        <end position="238"/>
    </location>
</feature>
<accession>A0AAE2ZMV6</accession>
<dbReference type="GO" id="GO:0005886">
    <property type="term" value="C:plasma membrane"/>
    <property type="evidence" value="ECO:0007669"/>
    <property type="project" value="UniProtKB-SubCell"/>
</dbReference>
<keyword evidence="4" id="KW-1003">Cell membrane</keyword>
<evidence type="ECO:0000313" key="11">
    <source>
        <dbReference type="Proteomes" id="UP001196509"/>
    </source>
</evidence>
<dbReference type="InterPro" id="IPR000515">
    <property type="entry name" value="MetI-like"/>
</dbReference>
<dbReference type="SUPFAM" id="SSF161098">
    <property type="entry name" value="MetI-like"/>
    <property type="match status" value="1"/>
</dbReference>
<evidence type="ECO:0000256" key="2">
    <source>
        <dbReference type="ARBA" id="ARBA00009306"/>
    </source>
</evidence>
<comment type="subcellular location">
    <subcellularLocation>
        <location evidence="1 8">Cell membrane</location>
        <topology evidence="1 8">Multi-pass membrane protein</topology>
    </subcellularLocation>
</comment>
<evidence type="ECO:0000256" key="8">
    <source>
        <dbReference type="RuleBase" id="RU363032"/>
    </source>
</evidence>
<evidence type="ECO:0000259" key="9">
    <source>
        <dbReference type="PROSITE" id="PS50928"/>
    </source>
</evidence>
<dbReference type="Pfam" id="PF00528">
    <property type="entry name" value="BPD_transp_1"/>
    <property type="match status" value="1"/>
</dbReference>
<feature type="transmembrane region" description="Helical" evidence="8">
    <location>
        <begin position="267"/>
        <end position="286"/>
    </location>
</feature>
<proteinExistence type="inferred from homology"/>
<reference evidence="10" key="1">
    <citation type="submission" date="2021-08" db="EMBL/GenBank/DDBJ databases">
        <title>Hoeflea bacterium WL0058 sp. nov., isolated from the sediment.</title>
        <authorList>
            <person name="Wang L."/>
            <person name="Zhang D."/>
        </authorList>
    </citation>
    <scope>NUCLEOTIDE SEQUENCE</scope>
    <source>
        <strain evidence="10">WL0058</strain>
    </source>
</reference>
<feature type="domain" description="ABC transmembrane type-1" evidence="9">
    <location>
        <begin position="71"/>
        <end position="285"/>
    </location>
</feature>
<feature type="transmembrane region" description="Helical" evidence="8">
    <location>
        <begin position="108"/>
        <end position="129"/>
    </location>
</feature>
<dbReference type="EMBL" id="JAICBX010000004">
    <property type="protein sequence ID" value="MBW8639829.1"/>
    <property type="molecule type" value="Genomic_DNA"/>
</dbReference>
<evidence type="ECO:0000256" key="5">
    <source>
        <dbReference type="ARBA" id="ARBA00022692"/>
    </source>
</evidence>
<sequence>MSTSDSPREGGWVAAAIGPALILLLLTAYIPIIYALTLAFYNKTAFNPDMDFVGLKNFFWLLKRDDLWAALGKSIVFTLGSVGFQLAFGLFFGLLLNEAIRGRAIMRSLVILPYLLPTIVIGLVFRWILNPEFGVVNQILLSWGVVERPINFFGGLDVAMTSIIVTTGWQYGSFAVLLILARLQSINPRLYEAARSCGAGTWRCFVDVTLPNLRTTLLLIALLRGIWMFNKFDLIWIITKGGPLQATETLPIYVYKIAFQDFNFGRAAAGCFVMFVILLVVSLIYFKYFNPTKEIEVNR</sequence>
<keyword evidence="3 8" id="KW-0813">Transport</keyword>
<comment type="caution">
    <text evidence="10">The sequence shown here is derived from an EMBL/GenBank/DDBJ whole genome shotgun (WGS) entry which is preliminary data.</text>
</comment>
<protein>
    <submittedName>
        <fullName evidence="10">Sugar ABC transporter permease</fullName>
    </submittedName>
</protein>